<dbReference type="InterPro" id="IPR011055">
    <property type="entry name" value="Dup_hybrid_motif"/>
</dbReference>
<dbReference type="Gene3D" id="2.70.70.10">
    <property type="entry name" value="Glucose Permease (Domain IIA)"/>
    <property type="match status" value="1"/>
</dbReference>
<name>X0XJN2_9ZZZZ</name>
<sequence>MIDGRALPFIFIDGREHVGLLGVHALAPPGAQALMVSVQSEDGQELSLTTQLYVVEGEFGHEKIRFSPTVAKLLDPEIMKKENLYVREVFACFSPEIHWEGPFDWPLSGATTSPFGFRRQYNGKLAGFHAGIDIRGQEGVAV</sequence>
<reference evidence="1" key="1">
    <citation type="journal article" date="2014" name="Front. Microbiol.">
        <title>High frequency of phylogenetically diverse reductive dehalogenase-homologous genes in deep subseafloor sedimentary metagenomes.</title>
        <authorList>
            <person name="Kawai M."/>
            <person name="Futagami T."/>
            <person name="Toyoda A."/>
            <person name="Takaki Y."/>
            <person name="Nishi S."/>
            <person name="Hori S."/>
            <person name="Arai W."/>
            <person name="Tsubouchi T."/>
            <person name="Morono Y."/>
            <person name="Uchiyama I."/>
            <person name="Ito T."/>
            <person name="Fujiyama A."/>
            <person name="Inagaki F."/>
            <person name="Takami H."/>
        </authorList>
    </citation>
    <scope>NUCLEOTIDE SEQUENCE</scope>
    <source>
        <strain evidence="1">Expedition CK06-06</strain>
    </source>
</reference>
<feature type="non-terminal residue" evidence="1">
    <location>
        <position position="142"/>
    </location>
</feature>
<accession>X0XJN2</accession>
<protein>
    <submittedName>
        <fullName evidence="1">Uncharacterized protein</fullName>
    </submittedName>
</protein>
<evidence type="ECO:0000313" key="1">
    <source>
        <dbReference type="EMBL" id="GAG43385.1"/>
    </source>
</evidence>
<dbReference type="EMBL" id="BARS01055178">
    <property type="protein sequence ID" value="GAG43385.1"/>
    <property type="molecule type" value="Genomic_DNA"/>
</dbReference>
<comment type="caution">
    <text evidence="1">The sequence shown here is derived from an EMBL/GenBank/DDBJ whole genome shotgun (WGS) entry which is preliminary data.</text>
</comment>
<dbReference type="SUPFAM" id="SSF51261">
    <property type="entry name" value="Duplicated hybrid motif"/>
    <property type="match status" value="1"/>
</dbReference>
<proteinExistence type="predicted"/>
<organism evidence="1">
    <name type="scientific">marine sediment metagenome</name>
    <dbReference type="NCBI Taxonomy" id="412755"/>
    <lineage>
        <taxon>unclassified sequences</taxon>
        <taxon>metagenomes</taxon>
        <taxon>ecological metagenomes</taxon>
    </lineage>
</organism>
<dbReference type="AlphaFoldDB" id="X0XJN2"/>
<gene>
    <name evidence="1" type="ORF">S01H1_81532</name>
</gene>